<comment type="caution">
    <text evidence="3">The sequence shown here is derived from an EMBL/GenBank/DDBJ whole genome shotgun (WGS) entry which is preliminary data.</text>
</comment>
<evidence type="ECO:0000313" key="4">
    <source>
        <dbReference type="Proteomes" id="UP000634672"/>
    </source>
</evidence>
<dbReference type="InterPro" id="IPR006179">
    <property type="entry name" value="5_nucleotidase/apyrase"/>
</dbReference>
<comment type="similarity">
    <text evidence="1">Belongs to the 5'-nucleotidase family.</text>
</comment>
<dbReference type="InterPro" id="IPR008334">
    <property type="entry name" value="5'-Nucleotdase_C"/>
</dbReference>
<dbReference type="Gene3D" id="3.90.780.10">
    <property type="entry name" value="5'-Nucleotidase, C-terminal domain"/>
    <property type="match status" value="1"/>
</dbReference>
<dbReference type="SUPFAM" id="SSF53850">
    <property type="entry name" value="Periplasmic binding protein-like II"/>
    <property type="match status" value="1"/>
</dbReference>
<gene>
    <name evidence="3" type="ORF">H8S75_01310</name>
</gene>
<accession>A0ABR7H061</accession>
<evidence type="ECO:0000313" key="3">
    <source>
        <dbReference type="EMBL" id="MBC5706591.1"/>
    </source>
</evidence>
<reference evidence="3 4" key="1">
    <citation type="submission" date="2020-08" db="EMBL/GenBank/DDBJ databases">
        <title>Genome public.</title>
        <authorList>
            <person name="Liu C."/>
            <person name="Sun Q."/>
        </authorList>
    </citation>
    <scope>NUCLEOTIDE SEQUENCE [LARGE SCALE GENOMIC DNA]</scope>
    <source>
        <strain evidence="3 4">NSJ-66</strain>
    </source>
</reference>
<organism evidence="3 4">
    <name type="scientific">Hungatella hominis</name>
    <dbReference type="NCBI Taxonomy" id="2763050"/>
    <lineage>
        <taxon>Bacteria</taxon>
        <taxon>Bacillati</taxon>
        <taxon>Bacillota</taxon>
        <taxon>Clostridia</taxon>
        <taxon>Lachnospirales</taxon>
        <taxon>Lachnospiraceae</taxon>
        <taxon>Hungatella</taxon>
    </lineage>
</organism>
<dbReference type="InterPro" id="IPR036907">
    <property type="entry name" value="5'-Nucleotdase_C_sf"/>
</dbReference>
<protein>
    <submittedName>
        <fullName evidence="3">Extracellular solute-binding protein</fullName>
    </submittedName>
</protein>
<feature type="domain" description="5'-Nucleotidase C-terminal" evidence="2">
    <location>
        <begin position="435"/>
        <end position="585"/>
    </location>
</feature>
<evidence type="ECO:0000259" key="2">
    <source>
        <dbReference type="Pfam" id="PF02872"/>
    </source>
</evidence>
<dbReference type="Pfam" id="PF02872">
    <property type="entry name" value="5_nucleotid_C"/>
    <property type="match status" value="1"/>
</dbReference>
<proteinExistence type="inferred from homology"/>
<keyword evidence="1" id="KW-0378">Hydrolase</keyword>
<dbReference type="PANTHER" id="PTHR11575">
    <property type="entry name" value="5'-NUCLEOTIDASE-RELATED"/>
    <property type="match status" value="1"/>
</dbReference>
<dbReference type="EMBL" id="JACOPB010000001">
    <property type="protein sequence ID" value="MBC5706591.1"/>
    <property type="molecule type" value="Genomic_DNA"/>
</dbReference>
<dbReference type="PANTHER" id="PTHR11575:SF24">
    <property type="entry name" value="5'-NUCLEOTIDASE"/>
    <property type="match status" value="1"/>
</dbReference>
<name>A0ABR7H061_9FIRM</name>
<dbReference type="PRINTS" id="PR01607">
    <property type="entry name" value="APYRASEFAMLY"/>
</dbReference>
<dbReference type="Proteomes" id="UP000634672">
    <property type="component" value="Unassembled WGS sequence"/>
</dbReference>
<dbReference type="Gene3D" id="3.40.190.10">
    <property type="entry name" value="Periplasmic binding protein-like II"/>
    <property type="match status" value="2"/>
</dbReference>
<sequence>MGVKIERLKKYTAVIVILVLTAGVLSGCGLLESKKKTVVTVLFNTKFDLLEQLIEKVYPDIDLQAEQSFNPGEQLRRLENGVGPDLVITTQPLTGESLDYVLDISDMSVTVAYDGAVMKNLKQDGKIYQLPLPGQYTGYIVNETLFELEEISVPNTNEELREALITLKERGIAGEDGSNFAVFSDYNANIAMFYTGYTVPDFLGTMEGVNWLAALWTQNASFSGVWEESFTAIGKLAEAGVIDAAAIGRQRNSIKYSARMGRGTLAVLCGDSALFSECVAENLNAVEAGEAPVYSYRMLPFLSNGENSPWVLFSPAAYIGINSSSGKEKQEACRRVLELLSTQEGQEALIQELNTGISCLQNYEAGEDTVPKGIESCIENGYVYHVLFPERTLEYLGSNARKVMGNKITISEALASLDYYVREGADSVDDAMEVVGVMEEDLLLHDFNVRRGESEIGNFLADSVADASGAPIAVINGGGIRSSFYKGEVLGEDLEAVCPFDNLIVVLEMDGQTMWDMIENGLTVCTDELPGGRFLSVSGLTYVFDSSRPAGERLMELTLRDGTPVDRKTVYQVAINDYMAGKRGYVEGNGDNYTMLNWYDDETEKGSVSMVKETGLTYRDAMVLYFDNHQGSPVRAQIEGRITDLADYKMK</sequence>
<keyword evidence="1" id="KW-0547">Nucleotide-binding</keyword>
<dbReference type="RefSeq" id="WP_187018725.1">
    <property type="nucleotide sequence ID" value="NZ_JACOPB010000001.1"/>
</dbReference>
<dbReference type="PROSITE" id="PS51257">
    <property type="entry name" value="PROKAR_LIPOPROTEIN"/>
    <property type="match status" value="1"/>
</dbReference>
<dbReference type="SUPFAM" id="SSF55816">
    <property type="entry name" value="5'-nucleotidase (syn. UDP-sugar hydrolase), C-terminal domain"/>
    <property type="match status" value="1"/>
</dbReference>
<keyword evidence="4" id="KW-1185">Reference proteome</keyword>
<evidence type="ECO:0000256" key="1">
    <source>
        <dbReference type="RuleBase" id="RU362119"/>
    </source>
</evidence>